<dbReference type="OrthoDB" id="9781208at2"/>
<keyword evidence="5" id="KW-0418">Kinase</keyword>
<dbReference type="Gene3D" id="1.10.287.130">
    <property type="match status" value="1"/>
</dbReference>
<dbReference type="SUPFAM" id="SSF52172">
    <property type="entry name" value="CheY-like"/>
    <property type="match status" value="1"/>
</dbReference>
<reference evidence="11" key="1">
    <citation type="submission" date="2018-11" db="EMBL/GenBank/DDBJ databases">
        <title>Chitinophaga lutea sp.nov., isolate from arsenic contaminated soil.</title>
        <authorList>
            <person name="Zong Y."/>
        </authorList>
    </citation>
    <scope>NUCLEOTIDE SEQUENCE [LARGE SCALE GENOMIC DNA]</scope>
    <source>
        <strain evidence="11">YLT18</strain>
    </source>
</reference>
<evidence type="ECO:0000256" key="6">
    <source>
        <dbReference type="PROSITE-ProRule" id="PRU00169"/>
    </source>
</evidence>
<keyword evidence="4" id="KW-0808">Transferase</keyword>
<keyword evidence="11" id="KW-1185">Reference proteome</keyword>
<evidence type="ECO:0000256" key="1">
    <source>
        <dbReference type="ARBA" id="ARBA00000085"/>
    </source>
</evidence>
<dbReference type="Pfam" id="PF02518">
    <property type="entry name" value="HATPase_c"/>
    <property type="match status" value="1"/>
</dbReference>
<sequence>MILIVDDRPENIFSLQKLLELNNFAVDTASSGEEALRKILKNTYFLVILDVQMPGMDGFEVAEAITGYSKSKDIPIIFLSAVNLEKRFITKGYTSGGMDYVTKPFDPEILLLKVSTFYRLHLQTRELHDAQQKLREEVAERKAAQEALYHSLEELRSILESIQHIAFTLNREGNIEFVNRYWHEYAEGRENLPATPEEGPSITECIEKAMASGRQEVLEVCIKPLKSEEYRYHLLSMTPVRKDNVIAKWVGIFTDIHEQKMMNQLLENRVSQRTEELQRANRDLAASNHELQQFAYVASHDLKEPLRKIQVFGNLIHGKFGTDQQDTVQYLSKIISSADRMNKLITDVLDYSKLSISEKFHATDVNVIIREILDDMELLIREKSADIVVDNIPPLWAVPGQMRQVFQNILSNALKFSATGVKPAIHIRAERVSRPAPDATVDKNGQYCRIAVSDNGIGFDEVYLDKIFVIFQRLHGRNEYEGTGIGLAIVKKIIDTHGGVITATSEEGKGSKFILVLPMGSQQTKQTEQTYS</sequence>
<evidence type="ECO:0000256" key="7">
    <source>
        <dbReference type="SAM" id="Coils"/>
    </source>
</evidence>
<dbReference type="InterPro" id="IPR036097">
    <property type="entry name" value="HisK_dim/P_sf"/>
</dbReference>
<dbReference type="InterPro" id="IPR036890">
    <property type="entry name" value="HATPase_C_sf"/>
</dbReference>
<dbReference type="InterPro" id="IPR005467">
    <property type="entry name" value="His_kinase_dom"/>
</dbReference>
<dbReference type="PROSITE" id="PS50109">
    <property type="entry name" value="HIS_KIN"/>
    <property type="match status" value="1"/>
</dbReference>
<dbReference type="AlphaFoldDB" id="A0A3N4M5U0"/>
<evidence type="ECO:0000313" key="11">
    <source>
        <dbReference type="Proteomes" id="UP000279089"/>
    </source>
</evidence>
<accession>A0A3N4M5U0</accession>
<dbReference type="GO" id="GO:0000156">
    <property type="term" value="F:phosphorelay response regulator activity"/>
    <property type="evidence" value="ECO:0007669"/>
    <property type="project" value="TreeGrafter"/>
</dbReference>
<dbReference type="InterPro" id="IPR011006">
    <property type="entry name" value="CheY-like_superfamily"/>
</dbReference>
<feature type="domain" description="Response regulatory" evidence="9">
    <location>
        <begin position="1"/>
        <end position="118"/>
    </location>
</feature>
<keyword evidence="7" id="KW-0175">Coiled coil</keyword>
<evidence type="ECO:0000256" key="4">
    <source>
        <dbReference type="ARBA" id="ARBA00022679"/>
    </source>
</evidence>
<dbReference type="InterPro" id="IPR035965">
    <property type="entry name" value="PAS-like_dom_sf"/>
</dbReference>
<dbReference type="EMBL" id="RMBX01000014">
    <property type="protein sequence ID" value="RPD38674.1"/>
    <property type="molecule type" value="Genomic_DNA"/>
</dbReference>
<dbReference type="CDD" id="cd00082">
    <property type="entry name" value="HisKA"/>
    <property type="match status" value="1"/>
</dbReference>
<evidence type="ECO:0000256" key="5">
    <source>
        <dbReference type="ARBA" id="ARBA00022777"/>
    </source>
</evidence>
<dbReference type="SMART" id="SM00448">
    <property type="entry name" value="REC"/>
    <property type="match status" value="1"/>
</dbReference>
<dbReference type="PROSITE" id="PS50110">
    <property type="entry name" value="RESPONSE_REGULATORY"/>
    <property type="match status" value="1"/>
</dbReference>
<dbReference type="InterPro" id="IPR003594">
    <property type="entry name" value="HATPase_dom"/>
</dbReference>
<dbReference type="EC" id="2.7.13.3" evidence="2"/>
<dbReference type="RefSeq" id="WP_120518780.1">
    <property type="nucleotide sequence ID" value="NZ_QXZY01000014.1"/>
</dbReference>
<comment type="catalytic activity">
    <reaction evidence="1">
        <text>ATP + protein L-histidine = ADP + protein N-phospho-L-histidine.</text>
        <dbReference type="EC" id="2.7.13.3"/>
    </reaction>
</comment>
<dbReference type="FunFam" id="3.30.565.10:FF:000006">
    <property type="entry name" value="Sensor histidine kinase WalK"/>
    <property type="match status" value="1"/>
</dbReference>
<dbReference type="Pfam" id="PF00512">
    <property type="entry name" value="HisKA"/>
    <property type="match status" value="1"/>
</dbReference>
<dbReference type="Gene3D" id="3.30.565.10">
    <property type="entry name" value="Histidine kinase-like ATPase, C-terminal domain"/>
    <property type="match status" value="1"/>
</dbReference>
<dbReference type="InterPro" id="IPR004358">
    <property type="entry name" value="Sig_transdc_His_kin-like_C"/>
</dbReference>
<evidence type="ECO:0000313" key="10">
    <source>
        <dbReference type="EMBL" id="RPD38674.1"/>
    </source>
</evidence>
<evidence type="ECO:0000256" key="3">
    <source>
        <dbReference type="ARBA" id="ARBA00022553"/>
    </source>
</evidence>
<dbReference type="SUPFAM" id="SSF55785">
    <property type="entry name" value="PYP-like sensor domain (PAS domain)"/>
    <property type="match status" value="1"/>
</dbReference>
<feature type="modified residue" description="4-aspartylphosphate" evidence="6">
    <location>
        <position position="50"/>
    </location>
</feature>
<dbReference type="PANTHER" id="PTHR42878:SF15">
    <property type="entry name" value="BACTERIOPHYTOCHROME"/>
    <property type="match status" value="1"/>
</dbReference>
<protein>
    <recommendedName>
        <fullName evidence="2">histidine kinase</fullName>
        <ecNumber evidence="2">2.7.13.3</ecNumber>
    </recommendedName>
</protein>
<dbReference type="GO" id="GO:0007234">
    <property type="term" value="P:osmosensory signaling via phosphorelay pathway"/>
    <property type="evidence" value="ECO:0007669"/>
    <property type="project" value="TreeGrafter"/>
</dbReference>
<dbReference type="GO" id="GO:0030295">
    <property type="term" value="F:protein kinase activator activity"/>
    <property type="evidence" value="ECO:0007669"/>
    <property type="project" value="TreeGrafter"/>
</dbReference>
<dbReference type="Gene3D" id="3.40.50.2300">
    <property type="match status" value="1"/>
</dbReference>
<dbReference type="InterPro" id="IPR003661">
    <property type="entry name" value="HisK_dim/P_dom"/>
</dbReference>
<gene>
    <name evidence="10" type="ORF">EG028_23470</name>
</gene>
<evidence type="ECO:0000256" key="2">
    <source>
        <dbReference type="ARBA" id="ARBA00012438"/>
    </source>
</evidence>
<dbReference type="SUPFAM" id="SSF47384">
    <property type="entry name" value="Homodimeric domain of signal transducing histidine kinase"/>
    <property type="match status" value="1"/>
</dbReference>
<feature type="domain" description="Histidine kinase" evidence="8">
    <location>
        <begin position="297"/>
        <end position="521"/>
    </location>
</feature>
<dbReference type="InterPro" id="IPR050351">
    <property type="entry name" value="BphY/WalK/GraS-like"/>
</dbReference>
<dbReference type="SUPFAM" id="SSF55874">
    <property type="entry name" value="ATPase domain of HSP90 chaperone/DNA topoisomerase II/histidine kinase"/>
    <property type="match status" value="1"/>
</dbReference>
<dbReference type="Proteomes" id="UP000279089">
    <property type="component" value="Unassembled WGS sequence"/>
</dbReference>
<name>A0A3N4M5U0_9BACT</name>
<feature type="coiled-coil region" evidence="7">
    <location>
        <begin position="120"/>
        <end position="147"/>
    </location>
</feature>
<dbReference type="InterPro" id="IPR001789">
    <property type="entry name" value="Sig_transdc_resp-reg_receiver"/>
</dbReference>
<organism evidence="10 11">
    <name type="scientific">Chitinophaga barathri</name>
    <dbReference type="NCBI Taxonomy" id="1647451"/>
    <lineage>
        <taxon>Bacteria</taxon>
        <taxon>Pseudomonadati</taxon>
        <taxon>Bacteroidota</taxon>
        <taxon>Chitinophagia</taxon>
        <taxon>Chitinophagales</taxon>
        <taxon>Chitinophagaceae</taxon>
        <taxon>Chitinophaga</taxon>
    </lineage>
</organism>
<dbReference type="Pfam" id="PF00072">
    <property type="entry name" value="Response_reg"/>
    <property type="match status" value="1"/>
</dbReference>
<dbReference type="PRINTS" id="PR00344">
    <property type="entry name" value="BCTRLSENSOR"/>
</dbReference>
<dbReference type="PANTHER" id="PTHR42878">
    <property type="entry name" value="TWO-COMPONENT HISTIDINE KINASE"/>
    <property type="match status" value="1"/>
</dbReference>
<dbReference type="GO" id="GO:0000155">
    <property type="term" value="F:phosphorelay sensor kinase activity"/>
    <property type="evidence" value="ECO:0007669"/>
    <property type="project" value="InterPro"/>
</dbReference>
<evidence type="ECO:0000259" key="9">
    <source>
        <dbReference type="PROSITE" id="PS50110"/>
    </source>
</evidence>
<evidence type="ECO:0000259" key="8">
    <source>
        <dbReference type="PROSITE" id="PS50109"/>
    </source>
</evidence>
<keyword evidence="3 6" id="KW-0597">Phosphoprotein</keyword>
<proteinExistence type="predicted"/>
<dbReference type="SMART" id="SM00388">
    <property type="entry name" value="HisKA"/>
    <property type="match status" value="1"/>
</dbReference>
<dbReference type="SMART" id="SM00387">
    <property type="entry name" value="HATPase_c"/>
    <property type="match status" value="1"/>
</dbReference>
<comment type="caution">
    <text evidence="10">The sequence shown here is derived from an EMBL/GenBank/DDBJ whole genome shotgun (WGS) entry which is preliminary data.</text>
</comment>
<dbReference type="Gene3D" id="3.30.450.20">
    <property type="entry name" value="PAS domain"/>
    <property type="match status" value="1"/>
</dbReference>